<sequence>AMWMLGGGGERPEGDGGAAGGDGGPDGANEVAGGNGANEAAGGDIGPVAKQEEVPAEQARNEEVDETIVGEAHGEIEANVAGSKGANVESVHLKVSRSPDFEQEVQMVHFPENVCAPRRV</sequence>
<accession>A0ABU6RRY7</accession>
<feature type="compositionally biased region" description="Gly residues" evidence="1">
    <location>
        <begin position="1"/>
        <end position="26"/>
    </location>
</feature>
<reference evidence="2 3" key="1">
    <citation type="journal article" date="2023" name="Plants (Basel)">
        <title>Bridging the Gap: Combining Genomics and Transcriptomics Approaches to Understand Stylosanthes scabra, an Orphan Legume from the Brazilian Caatinga.</title>
        <authorList>
            <person name="Ferreira-Neto J.R.C."/>
            <person name="da Silva M.D."/>
            <person name="Binneck E."/>
            <person name="de Melo N.F."/>
            <person name="da Silva R.H."/>
            <person name="de Melo A.L.T.M."/>
            <person name="Pandolfi V."/>
            <person name="Bustamante F.O."/>
            <person name="Brasileiro-Vidal A.C."/>
            <person name="Benko-Iseppon A.M."/>
        </authorList>
    </citation>
    <scope>NUCLEOTIDE SEQUENCE [LARGE SCALE GENOMIC DNA]</scope>
    <source>
        <tissue evidence="2">Leaves</tissue>
    </source>
</reference>
<feature type="compositionally biased region" description="Low complexity" evidence="1">
    <location>
        <begin position="27"/>
        <end position="42"/>
    </location>
</feature>
<evidence type="ECO:0000256" key="1">
    <source>
        <dbReference type="SAM" id="MobiDB-lite"/>
    </source>
</evidence>
<feature type="region of interest" description="Disordered" evidence="1">
    <location>
        <begin position="1"/>
        <end position="65"/>
    </location>
</feature>
<keyword evidence="3" id="KW-1185">Reference proteome</keyword>
<proteinExistence type="predicted"/>
<name>A0ABU6RRY7_9FABA</name>
<evidence type="ECO:0000313" key="2">
    <source>
        <dbReference type="EMBL" id="MED6126695.1"/>
    </source>
</evidence>
<evidence type="ECO:0000313" key="3">
    <source>
        <dbReference type="Proteomes" id="UP001341840"/>
    </source>
</evidence>
<organism evidence="2 3">
    <name type="scientific">Stylosanthes scabra</name>
    <dbReference type="NCBI Taxonomy" id="79078"/>
    <lineage>
        <taxon>Eukaryota</taxon>
        <taxon>Viridiplantae</taxon>
        <taxon>Streptophyta</taxon>
        <taxon>Embryophyta</taxon>
        <taxon>Tracheophyta</taxon>
        <taxon>Spermatophyta</taxon>
        <taxon>Magnoliopsida</taxon>
        <taxon>eudicotyledons</taxon>
        <taxon>Gunneridae</taxon>
        <taxon>Pentapetalae</taxon>
        <taxon>rosids</taxon>
        <taxon>fabids</taxon>
        <taxon>Fabales</taxon>
        <taxon>Fabaceae</taxon>
        <taxon>Papilionoideae</taxon>
        <taxon>50 kb inversion clade</taxon>
        <taxon>dalbergioids sensu lato</taxon>
        <taxon>Dalbergieae</taxon>
        <taxon>Pterocarpus clade</taxon>
        <taxon>Stylosanthes</taxon>
    </lineage>
</organism>
<feature type="non-terminal residue" evidence="2">
    <location>
        <position position="1"/>
    </location>
</feature>
<gene>
    <name evidence="2" type="ORF">PIB30_080846</name>
</gene>
<dbReference type="EMBL" id="JASCZI010031398">
    <property type="protein sequence ID" value="MED6126695.1"/>
    <property type="molecule type" value="Genomic_DNA"/>
</dbReference>
<dbReference type="Proteomes" id="UP001341840">
    <property type="component" value="Unassembled WGS sequence"/>
</dbReference>
<comment type="caution">
    <text evidence="2">The sequence shown here is derived from an EMBL/GenBank/DDBJ whole genome shotgun (WGS) entry which is preliminary data.</text>
</comment>
<protein>
    <submittedName>
        <fullName evidence="2">Uncharacterized protein</fullName>
    </submittedName>
</protein>